<keyword evidence="1" id="KW-0805">Transcription regulation</keyword>
<keyword evidence="3" id="KW-0804">Transcription</keyword>
<dbReference type="Gene3D" id="1.10.357.10">
    <property type="entry name" value="Tetracycline Repressor, domain 2"/>
    <property type="match status" value="1"/>
</dbReference>
<dbReference type="InterPro" id="IPR050109">
    <property type="entry name" value="HTH-type_TetR-like_transc_reg"/>
</dbReference>
<dbReference type="PROSITE" id="PS50977">
    <property type="entry name" value="HTH_TETR_2"/>
    <property type="match status" value="1"/>
</dbReference>
<dbReference type="Pfam" id="PF00440">
    <property type="entry name" value="TetR_N"/>
    <property type="match status" value="1"/>
</dbReference>
<dbReference type="InterPro" id="IPR036271">
    <property type="entry name" value="Tet_transcr_reg_TetR-rel_C_sf"/>
</dbReference>
<dbReference type="Gene3D" id="1.10.10.60">
    <property type="entry name" value="Homeodomain-like"/>
    <property type="match status" value="1"/>
</dbReference>
<feature type="DNA-binding region" description="H-T-H motif" evidence="4">
    <location>
        <begin position="41"/>
        <end position="60"/>
    </location>
</feature>
<evidence type="ECO:0000256" key="3">
    <source>
        <dbReference type="ARBA" id="ARBA00023163"/>
    </source>
</evidence>
<accession>A0A1M5ETE7</accession>
<proteinExistence type="predicted"/>
<evidence type="ECO:0000256" key="2">
    <source>
        <dbReference type="ARBA" id="ARBA00023125"/>
    </source>
</evidence>
<dbReference type="PANTHER" id="PTHR30055">
    <property type="entry name" value="HTH-TYPE TRANSCRIPTIONAL REGULATOR RUTR"/>
    <property type="match status" value="1"/>
</dbReference>
<protein>
    <submittedName>
        <fullName evidence="6">Transcriptional regulator, TetR family</fullName>
    </submittedName>
</protein>
<gene>
    <name evidence="6" type="ORF">SAMN05444320_105128</name>
</gene>
<evidence type="ECO:0000259" key="5">
    <source>
        <dbReference type="PROSITE" id="PS50977"/>
    </source>
</evidence>
<dbReference type="Proteomes" id="UP000184501">
    <property type="component" value="Unassembled WGS sequence"/>
</dbReference>
<dbReference type="GO" id="GO:0003700">
    <property type="term" value="F:DNA-binding transcription factor activity"/>
    <property type="evidence" value="ECO:0007669"/>
    <property type="project" value="TreeGrafter"/>
</dbReference>
<evidence type="ECO:0000256" key="1">
    <source>
        <dbReference type="ARBA" id="ARBA00023015"/>
    </source>
</evidence>
<dbReference type="AlphaFoldDB" id="A0A1M5ETE7"/>
<keyword evidence="2 4" id="KW-0238">DNA-binding</keyword>
<evidence type="ECO:0000313" key="7">
    <source>
        <dbReference type="Proteomes" id="UP000184501"/>
    </source>
</evidence>
<evidence type="ECO:0000256" key="4">
    <source>
        <dbReference type="PROSITE-ProRule" id="PRU00335"/>
    </source>
</evidence>
<dbReference type="SUPFAM" id="SSF46689">
    <property type="entry name" value="Homeodomain-like"/>
    <property type="match status" value="1"/>
</dbReference>
<evidence type="ECO:0000313" key="6">
    <source>
        <dbReference type="EMBL" id="SHF82487.1"/>
    </source>
</evidence>
<feature type="domain" description="HTH tetR-type" evidence="5">
    <location>
        <begin position="18"/>
        <end position="78"/>
    </location>
</feature>
<keyword evidence="7" id="KW-1185">Reference proteome</keyword>
<dbReference type="RefSeq" id="WP_073484914.1">
    <property type="nucleotide sequence ID" value="NZ_FQVN01000005.1"/>
</dbReference>
<dbReference type="OrthoDB" id="9806334at2"/>
<organism evidence="6 7">
    <name type="scientific">Streptoalloteichus hindustanus</name>
    <dbReference type="NCBI Taxonomy" id="2017"/>
    <lineage>
        <taxon>Bacteria</taxon>
        <taxon>Bacillati</taxon>
        <taxon>Actinomycetota</taxon>
        <taxon>Actinomycetes</taxon>
        <taxon>Pseudonocardiales</taxon>
        <taxon>Pseudonocardiaceae</taxon>
        <taxon>Streptoalloteichus</taxon>
    </lineage>
</organism>
<dbReference type="PRINTS" id="PR00455">
    <property type="entry name" value="HTHTETR"/>
</dbReference>
<dbReference type="SUPFAM" id="SSF48498">
    <property type="entry name" value="Tetracyclin repressor-like, C-terminal domain"/>
    <property type="match status" value="1"/>
</dbReference>
<sequence>MQPENESAGQGRRSFIEEARRGQIVRAAIETIAEDGYAKASFARIARRAGISPGLITYHFSRREELIMEVMLSVHASMERVLARRAEGAASYAAALRALVEGFVRYCADHVPEMVAVAQIAAGAGDAAKARAWAERQREETLADLAEMFQEGQQEGELREFSPRAMAVAVLAALEATPAELLARPDTDVDDYAAELATAFELAVRRPTR</sequence>
<dbReference type="InterPro" id="IPR001647">
    <property type="entry name" value="HTH_TetR"/>
</dbReference>
<name>A0A1M5ETE7_STRHI</name>
<dbReference type="GO" id="GO:0000976">
    <property type="term" value="F:transcription cis-regulatory region binding"/>
    <property type="evidence" value="ECO:0007669"/>
    <property type="project" value="TreeGrafter"/>
</dbReference>
<dbReference type="PANTHER" id="PTHR30055:SF234">
    <property type="entry name" value="HTH-TYPE TRANSCRIPTIONAL REGULATOR BETI"/>
    <property type="match status" value="1"/>
</dbReference>
<dbReference type="InterPro" id="IPR009057">
    <property type="entry name" value="Homeodomain-like_sf"/>
</dbReference>
<reference evidence="6 7" key="1">
    <citation type="submission" date="2016-11" db="EMBL/GenBank/DDBJ databases">
        <authorList>
            <person name="Jaros S."/>
            <person name="Januszkiewicz K."/>
            <person name="Wedrychowicz H."/>
        </authorList>
    </citation>
    <scope>NUCLEOTIDE SEQUENCE [LARGE SCALE GENOMIC DNA]</scope>
    <source>
        <strain evidence="6 7">DSM 44523</strain>
    </source>
</reference>
<dbReference type="EMBL" id="FQVN01000005">
    <property type="protein sequence ID" value="SHF82487.1"/>
    <property type="molecule type" value="Genomic_DNA"/>
</dbReference>